<proteinExistence type="predicted"/>
<feature type="domain" description="Putative endonuclease Z1" evidence="1">
    <location>
        <begin position="286"/>
        <end position="490"/>
    </location>
</feature>
<keyword evidence="3" id="KW-1185">Reference proteome</keyword>
<dbReference type="InParanoid" id="A0LHV9"/>
<gene>
    <name evidence="2" type="ordered locus">Sfum_1320</name>
</gene>
<evidence type="ECO:0000259" key="1">
    <source>
        <dbReference type="Pfam" id="PF10593"/>
    </source>
</evidence>
<reference evidence="2 3" key="1">
    <citation type="submission" date="2006-10" db="EMBL/GenBank/DDBJ databases">
        <title>Complete sequence of Syntrophobacter fumaroxidans MPOB.</title>
        <authorList>
            <consortium name="US DOE Joint Genome Institute"/>
            <person name="Copeland A."/>
            <person name="Lucas S."/>
            <person name="Lapidus A."/>
            <person name="Barry K."/>
            <person name="Detter J.C."/>
            <person name="Glavina del Rio T."/>
            <person name="Hammon N."/>
            <person name="Israni S."/>
            <person name="Pitluck S."/>
            <person name="Goltsman E.G."/>
            <person name="Martinez M."/>
            <person name="Schmutz J."/>
            <person name="Larimer F."/>
            <person name="Land M."/>
            <person name="Hauser L."/>
            <person name="Kyrpides N."/>
            <person name="Kim E."/>
            <person name="Boone D.R."/>
            <person name="Brockman F."/>
            <person name="Culley D."/>
            <person name="Ferry J."/>
            <person name="Gunsalus R."/>
            <person name="McInerney M.J."/>
            <person name="Morrison M."/>
            <person name="Plugge C."/>
            <person name="Rohlin L."/>
            <person name="Scholten J."/>
            <person name="Sieber J."/>
            <person name="Stams A.J.M."/>
            <person name="Worm P."/>
            <person name="Henstra A.M."/>
            <person name="Richardson P."/>
        </authorList>
    </citation>
    <scope>NUCLEOTIDE SEQUENCE [LARGE SCALE GENOMIC DNA]</scope>
    <source>
        <strain evidence="3">DSM 10017 / MPOB</strain>
    </source>
</reference>
<name>A0LHV9_SYNFM</name>
<dbReference type="HOGENOM" id="CLU_020066_0_0_7"/>
<protein>
    <recommendedName>
        <fullName evidence="1">Putative endonuclease Z1 domain-containing protein</fullName>
    </recommendedName>
</protein>
<accession>A0LHV9</accession>
<evidence type="ECO:0000313" key="2">
    <source>
        <dbReference type="EMBL" id="ABK17011.1"/>
    </source>
</evidence>
<dbReference type="Pfam" id="PF10593">
    <property type="entry name" value="Z1"/>
    <property type="match status" value="1"/>
</dbReference>
<dbReference type="KEGG" id="sfu:Sfum_1320"/>
<dbReference type="EMBL" id="CP000478">
    <property type="protein sequence ID" value="ABK17011.1"/>
    <property type="molecule type" value="Genomic_DNA"/>
</dbReference>
<organism evidence="2 3">
    <name type="scientific">Syntrophobacter fumaroxidans (strain DSM 10017 / MPOB)</name>
    <dbReference type="NCBI Taxonomy" id="335543"/>
    <lineage>
        <taxon>Bacteria</taxon>
        <taxon>Pseudomonadati</taxon>
        <taxon>Thermodesulfobacteriota</taxon>
        <taxon>Syntrophobacteria</taxon>
        <taxon>Syntrophobacterales</taxon>
        <taxon>Syntrophobacteraceae</taxon>
        <taxon>Syntrophobacter</taxon>
    </lineage>
</organism>
<evidence type="ECO:0000313" key="3">
    <source>
        <dbReference type="Proteomes" id="UP000001784"/>
    </source>
</evidence>
<dbReference type="eggNOG" id="COG1100">
    <property type="taxonomic scope" value="Bacteria"/>
</dbReference>
<dbReference type="AlphaFoldDB" id="A0LHV9"/>
<dbReference type="InterPro" id="IPR018310">
    <property type="entry name" value="Put_endonuclease_Z1-dom"/>
</dbReference>
<dbReference type="Proteomes" id="UP000001784">
    <property type="component" value="Chromosome"/>
</dbReference>
<sequence length="702" mass="79743">MWQPVVGKVTSRLREYFVAKGVLPTDEAAHRVINEACRVLSQCAPVTGRTAARTGLVCGYVQSGKTASMTAVSALAKDNGYRIIILIAGTTTNLVAQNRERLETHLRKAAPEWSWLMLTNPRLRRNRQDIEPLAQEWRSEYYEEDDRRTLFISVMKNHTHLQKLAELLEAVDLSGFPAIIFDDEADQASLNTQPLELTASSTYRTIDELRRSLPFHTYLQYTATPQAPLLITRIDSLSADFAELVSPGEGYIGGRELFQSPSSNVRRIPQSEIYSDGNLPVEPPRSLISAMQAFFVGVAAGRMGPMNEHRSMLIHPSKATMTHRQYYNWANGLKSYWHQVLLTSGPDREELLEEFHGVHQDLADTCDQLPVFEEVQAKLPVAINQTFITLVNSVDGREVPWGNGYSHILVGGEKLGRGYTIKGLTVTYMPRSPGGWTADTIQQRARFFGYHSRYLGYCRIYLHPDVHTAYSAYVSHEEDMRSRLAEHAGRSLKEWRRMFYLDSRLEPTRRNVLSSPYFRPHLPDGWFSPRAPHLSPGNGLHNQEIVARLPGKLFMPHSIYHQHHHARVYLQELFRQVLAPLSYLDEEDALGLCVVNCNLKTVIDRDPEAQCVIYLMDGGRERLRRLNKGFIPQLFQGRSSAGAKSYPGDRAFFQDDIPTIQIHMLRVEGDGQTLNNVPAVAIKFAQQKDMLIHDEQQDRRPI</sequence>
<dbReference type="STRING" id="335543.Sfum_1320"/>